<dbReference type="Pfam" id="PF05266">
    <property type="entry name" value="DUF724"/>
    <property type="match status" value="1"/>
</dbReference>
<dbReference type="Pfam" id="PF05641">
    <property type="entry name" value="Agenet"/>
    <property type="match status" value="2"/>
</dbReference>
<proteinExistence type="predicted"/>
<feature type="compositionally biased region" description="Polar residues" evidence="4">
    <location>
        <begin position="428"/>
        <end position="442"/>
    </location>
</feature>
<gene>
    <name evidence="6" type="ORF">TAV2_LOCUS14124</name>
</gene>
<keyword evidence="7" id="KW-1185">Reference proteome</keyword>
<accession>A0AAU9S7J0</accession>
<dbReference type="EMBL" id="OU466860">
    <property type="protein sequence ID" value="CAH2057669.1"/>
    <property type="molecule type" value="Genomic_DNA"/>
</dbReference>
<dbReference type="PANTHER" id="PTHR31917">
    <property type="entry name" value="AGENET DOMAIN-CONTAINING PROTEIN-RELATED"/>
    <property type="match status" value="1"/>
</dbReference>
<protein>
    <recommendedName>
        <fullName evidence="5">Agenet domain-containing protein</fullName>
    </recommendedName>
</protein>
<evidence type="ECO:0000256" key="2">
    <source>
        <dbReference type="ARBA" id="ARBA00022604"/>
    </source>
</evidence>
<dbReference type="PANTHER" id="PTHR31917:SF153">
    <property type="entry name" value="DUF724 DOMAIN-CONTAINING PROTEIN 3-RELATED"/>
    <property type="match status" value="1"/>
</dbReference>
<name>A0AAU9S7J0_THLAR</name>
<dbReference type="InterPro" id="IPR007930">
    <property type="entry name" value="DUF724"/>
</dbReference>
<feature type="region of interest" description="Disordered" evidence="4">
    <location>
        <begin position="421"/>
        <end position="484"/>
    </location>
</feature>
<dbReference type="Proteomes" id="UP000836841">
    <property type="component" value="Chromosome 4"/>
</dbReference>
<sequence>MLQNPEKEEQKWSIAKDCEVEVSSEEEGFVGAWYRAILEENPTKSRRKKLRIRYTTLLQDDSSTPLTEIVKPRFIRPVPPDAMNDGVVFEEGSVVDADFKDGWWTGVVVKKLEDGQFFVYFDSPPDITQFERKQLRPHLDWTDTDWVRAESKELSKSLFRSGTMVETSREIGVLGAAWVPAIVIKETEVDDEKKLIVKTCNKSLTLDADEVNPSFTVDPCNVRPIPPPSVVEEYKLLDRVDVFHGEGWRQGLVRGVLSDKRYSVSFVATKEESVFKLSDLRPSKEWEDGVWRHGPKRKPEKETPLDGKRKMLLPTETTLSDISALRRPKKLKVIRPCNAAKRSRKHTRKSPNPAENVETATEGETEPVAAMESPLTQESGNQMADDMINGAATPVVTSQVIPIEKEFAPPETSVVNAAIPVRKPEAETQGTASPEKTLQPTRMENGFGVNSTGEKTSEENNSNENSYKRKRKRKHDSNLKETVADTSDDDFGRLLSSWFVAGKSSNELSPDRTPNAVKKPTAEEPGANECTAMVLPFAKQSPIWKVFESMEVFKTVKQSPHFIPLLETREEFREGSAVGEMVKFYSLLERVENLQLDTPKSTLEGLKECFSKLDKYGFDVTAPISRIDMLLPLKDKQVSTVDKLKATEKEMAEEASKMQKVEEDLRDIERKILELRSQKAELTEKKDASEKDIAQMQLCTEDLEKKIQHVELEFCTIVSAPW</sequence>
<organism evidence="6 7">
    <name type="scientific">Thlaspi arvense</name>
    <name type="common">Field penny-cress</name>
    <dbReference type="NCBI Taxonomy" id="13288"/>
    <lineage>
        <taxon>Eukaryota</taxon>
        <taxon>Viridiplantae</taxon>
        <taxon>Streptophyta</taxon>
        <taxon>Embryophyta</taxon>
        <taxon>Tracheophyta</taxon>
        <taxon>Spermatophyta</taxon>
        <taxon>Magnoliopsida</taxon>
        <taxon>eudicotyledons</taxon>
        <taxon>Gunneridae</taxon>
        <taxon>Pentapetalae</taxon>
        <taxon>rosids</taxon>
        <taxon>malvids</taxon>
        <taxon>Brassicales</taxon>
        <taxon>Brassicaceae</taxon>
        <taxon>Thlaspideae</taxon>
        <taxon>Thlaspi</taxon>
    </lineage>
</organism>
<feature type="compositionally biased region" description="Low complexity" evidence="4">
    <location>
        <begin position="450"/>
        <end position="465"/>
    </location>
</feature>
<feature type="domain" description="Agenet" evidence="5">
    <location>
        <begin position="157"/>
        <end position="230"/>
    </location>
</feature>
<keyword evidence="1" id="KW-0813">Transport</keyword>
<feature type="region of interest" description="Disordered" evidence="4">
    <location>
        <begin position="336"/>
        <end position="369"/>
    </location>
</feature>
<evidence type="ECO:0000256" key="4">
    <source>
        <dbReference type="SAM" id="MobiDB-lite"/>
    </source>
</evidence>
<evidence type="ECO:0000256" key="1">
    <source>
        <dbReference type="ARBA" id="ARBA00022448"/>
    </source>
</evidence>
<dbReference type="AlphaFoldDB" id="A0AAU9S7J0"/>
<evidence type="ECO:0000259" key="5">
    <source>
        <dbReference type="SMART" id="SM00743"/>
    </source>
</evidence>
<feature type="region of interest" description="Disordered" evidence="4">
    <location>
        <begin position="504"/>
        <end position="524"/>
    </location>
</feature>
<keyword evidence="2" id="KW-0341">Growth regulation</keyword>
<evidence type="ECO:0000313" key="6">
    <source>
        <dbReference type="EMBL" id="CAH2057669.1"/>
    </source>
</evidence>
<feature type="region of interest" description="Disordered" evidence="4">
    <location>
        <begin position="286"/>
        <end position="308"/>
    </location>
</feature>
<keyword evidence="3" id="KW-0175">Coiled coil</keyword>
<reference evidence="6 7" key="1">
    <citation type="submission" date="2022-03" db="EMBL/GenBank/DDBJ databases">
        <authorList>
            <person name="Nunn A."/>
            <person name="Chopra R."/>
            <person name="Nunn A."/>
            <person name="Contreras Garrido A."/>
        </authorList>
    </citation>
    <scope>NUCLEOTIDE SEQUENCE [LARGE SCALE GENOMIC DNA]</scope>
</reference>
<feature type="domain" description="Agenet" evidence="5">
    <location>
        <begin position="87"/>
        <end position="143"/>
    </location>
</feature>
<evidence type="ECO:0000313" key="7">
    <source>
        <dbReference type="Proteomes" id="UP000836841"/>
    </source>
</evidence>
<feature type="domain" description="Agenet" evidence="5">
    <location>
        <begin position="12"/>
        <end position="83"/>
    </location>
</feature>
<dbReference type="InterPro" id="IPR008395">
    <property type="entry name" value="Agenet-like_dom"/>
</dbReference>
<dbReference type="InterPro" id="IPR014002">
    <property type="entry name" value="Agenet_dom_plant"/>
</dbReference>
<feature type="domain" description="Agenet" evidence="5">
    <location>
        <begin position="232"/>
        <end position="288"/>
    </location>
</feature>
<feature type="coiled-coil region" evidence="3">
    <location>
        <begin position="644"/>
        <end position="692"/>
    </location>
</feature>
<dbReference type="CDD" id="cd20406">
    <property type="entry name" value="Tudor_Agenet_AtDUF_rpt2_4"/>
    <property type="match status" value="2"/>
</dbReference>
<dbReference type="SMART" id="SM00743">
    <property type="entry name" value="Agenet"/>
    <property type="match status" value="4"/>
</dbReference>
<dbReference type="CDD" id="cd20405">
    <property type="entry name" value="Tudor_Agenet_AtDUF_rpt1_3"/>
    <property type="match status" value="2"/>
</dbReference>
<evidence type="ECO:0000256" key="3">
    <source>
        <dbReference type="SAM" id="Coils"/>
    </source>
</evidence>